<dbReference type="GeneID" id="68354399"/>
<evidence type="ECO:0000259" key="1">
    <source>
        <dbReference type="Pfam" id="PF12697"/>
    </source>
</evidence>
<organism evidence="2 3">
    <name type="scientific">Hirsutella rhossiliensis</name>
    <dbReference type="NCBI Taxonomy" id="111463"/>
    <lineage>
        <taxon>Eukaryota</taxon>
        <taxon>Fungi</taxon>
        <taxon>Dikarya</taxon>
        <taxon>Ascomycota</taxon>
        <taxon>Pezizomycotina</taxon>
        <taxon>Sordariomycetes</taxon>
        <taxon>Hypocreomycetidae</taxon>
        <taxon>Hypocreales</taxon>
        <taxon>Ophiocordycipitaceae</taxon>
        <taxon>Hirsutella</taxon>
    </lineage>
</organism>
<dbReference type="PANTHER" id="PTHR37017">
    <property type="entry name" value="AB HYDROLASE-1 DOMAIN-CONTAINING PROTEIN-RELATED"/>
    <property type="match status" value="1"/>
</dbReference>
<dbReference type="SUPFAM" id="SSF53474">
    <property type="entry name" value="alpha/beta-Hydrolases"/>
    <property type="match status" value="1"/>
</dbReference>
<reference evidence="2" key="1">
    <citation type="submission" date="2021-09" db="EMBL/GenBank/DDBJ databases">
        <title>A high-quality genome of the endoparasitic fungus Hirsutella rhossiliensis with a comparison of Hirsutella genomes reveals transposable elements contributing to genome size variation.</title>
        <authorList>
            <person name="Lin R."/>
            <person name="Jiao Y."/>
            <person name="Sun X."/>
            <person name="Ling J."/>
            <person name="Xie B."/>
            <person name="Cheng X."/>
        </authorList>
    </citation>
    <scope>NUCLEOTIDE SEQUENCE</scope>
    <source>
        <strain evidence="2">HR02</strain>
    </source>
</reference>
<dbReference type="AlphaFoldDB" id="A0A9P8MWZ2"/>
<gene>
    <name evidence="2" type="ORF">HRG_05270</name>
</gene>
<dbReference type="Proteomes" id="UP000824596">
    <property type="component" value="Unassembled WGS sequence"/>
</dbReference>
<keyword evidence="3" id="KW-1185">Reference proteome</keyword>
<accession>A0A9P8MWZ2</accession>
<evidence type="ECO:0000313" key="2">
    <source>
        <dbReference type="EMBL" id="KAH0962760.1"/>
    </source>
</evidence>
<dbReference type="InterPro" id="IPR000073">
    <property type="entry name" value="AB_hydrolase_1"/>
</dbReference>
<feature type="domain" description="AB hydrolase-1" evidence="1">
    <location>
        <begin position="8"/>
        <end position="246"/>
    </location>
</feature>
<sequence>MATDKPVVLIIGGGWQSPASYDKLAKALEAASYEVHCPRHPSLNQARPPTDGLASDSRHMRAYAKKLVDSGRRVVALMHSYGGQVGSNSLHGLGLDSRSKRGLPGGVSDLVYLCAFALPEGGSVAGKIKEMGDEAFMPFLLNFDQDMTLFFHGPPGSASADQRGFEADINATMVRWNGECLYNAITHCAWREMPVTYIYTPYDSVMSLTYQTSMVALLEEQGRKVQTYKLATGHFAHLTAADAIVDVINKVVRGIPTVVHGTEQ</sequence>
<protein>
    <submittedName>
        <fullName evidence="2">Alpha/beta hydrolase family domain-containing protein</fullName>
    </submittedName>
</protein>
<comment type="caution">
    <text evidence="2">The sequence shown here is derived from an EMBL/GenBank/DDBJ whole genome shotgun (WGS) entry which is preliminary data.</text>
</comment>
<dbReference type="OrthoDB" id="408373at2759"/>
<dbReference type="InterPro" id="IPR029058">
    <property type="entry name" value="AB_hydrolase_fold"/>
</dbReference>
<evidence type="ECO:0000313" key="3">
    <source>
        <dbReference type="Proteomes" id="UP000824596"/>
    </source>
</evidence>
<dbReference type="RefSeq" id="XP_044720273.1">
    <property type="nucleotide sequence ID" value="XM_044863741.1"/>
</dbReference>
<dbReference type="PANTHER" id="PTHR37017:SF10">
    <property type="entry name" value="AB HYDROLASE-1 DOMAIN-CONTAINING PROTEIN"/>
    <property type="match status" value="1"/>
</dbReference>
<keyword evidence="2" id="KW-0378">Hydrolase</keyword>
<dbReference type="InterPro" id="IPR052897">
    <property type="entry name" value="Sec-Metab_Biosynth_Hydrolase"/>
</dbReference>
<name>A0A9P8MWZ2_9HYPO</name>
<dbReference type="Gene3D" id="3.40.50.1820">
    <property type="entry name" value="alpha/beta hydrolase"/>
    <property type="match status" value="1"/>
</dbReference>
<dbReference type="Pfam" id="PF12697">
    <property type="entry name" value="Abhydrolase_6"/>
    <property type="match status" value="1"/>
</dbReference>
<dbReference type="EMBL" id="JAIZPD010000005">
    <property type="protein sequence ID" value="KAH0962760.1"/>
    <property type="molecule type" value="Genomic_DNA"/>
</dbReference>
<dbReference type="GO" id="GO:0016787">
    <property type="term" value="F:hydrolase activity"/>
    <property type="evidence" value="ECO:0007669"/>
    <property type="project" value="UniProtKB-KW"/>
</dbReference>
<proteinExistence type="predicted"/>